<evidence type="ECO:0000259" key="4">
    <source>
        <dbReference type="PROSITE" id="PS51723"/>
    </source>
</evidence>
<evidence type="ECO:0000313" key="5">
    <source>
        <dbReference type="EMBL" id="UEL47268.1"/>
    </source>
</evidence>
<dbReference type="Gene3D" id="1.10.390.30">
    <property type="entry name" value="Peptidase M60, enhancin-like domain 3"/>
    <property type="match status" value="1"/>
</dbReference>
<gene>
    <name evidence="5" type="ORF">JW646_16795</name>
</gene>
<feature type="signal peptide" evidence="2">
    <location>
        <begin position="1"/>
        <end position="26"/>
    </location>
</feature>
<dbReference type="Pfam" id="PF08305">
    <property type="entry name" value="NPCBM"/>
    <property type="match status" value="3"/>
</dbReference>
<dbReference type="RefSeq" id="WP_228415735.1">
    <property type="nucleotide sequence ID" value="NZ_CP081135.1"/>
</dbReference>
<dbReference type="InterPro" id="IPR000421">
    <property type="entry name" value="FA58C"/>
</dbReference>
<keyword evidence="6" id="KW-1185">Reference proteome</keyword>
<dbReference type="GO" id="GO:0016798">
    <property type="term" value="F:hydrolase activity, acting on glycosyl bonds"/>
    <property type="evidence" value="ECO:0007669"/>
    <property type="project" value="UniProtKB-KW"/>
</dbReference>
<dbReference type="SMART" id="SM01276">
    <property type="entry name" value="M60-like"/>
    <property type="match status" value="1"/>
</dbReference>
<dbReference type="Gene3D" id="2.60.120.1060">
    <property type="entry name" value="NPCBM/NEW2 domain"/>
    <property type="match status" value="3"/>
</dbReference>
<evidence type="ECO:0000256" key="1">
    <source>
        <dbReference type="ARBA" id="ARBA00023295"/>
    </source>
</evidence>
<dbReference type="SUPFAM" id="SSF49785">
    <property type="entry name" value="Galactose-binding domain-like"/>
    <property type="match status" value="7"/>
</dbReference>
<protein>
    <submittedName>
        <fullName evidence="5">NPCBM/NEW2 domain-containing protein</fullName>
    </submittedName>
</protein>
<dbReference type="Gene3D" id="2.60.120.1250">
    <property type="entry name" value="Peptidase M60, enhancin-like domain 1"/>
    <property type="match status" value="1"/>
</dbReference>
<organism evidence="5 6">
    <name type="scientific">Terrisporobacter hibernicus</name>
    <dbReference type="NCBI Taxonomy" id="2813371"/>
    <lineage>
        <taxon>Bacteria</taxon>
        <taxon>Bacillati</taxon>
        <taxon>Bacillota</taxon>
        <taxon>Clostridia</taxon>
        <taxon>Peptostreptococcales</taxon>
        <taxon>Peptostreptococcaceae</taxon>
        <taxon>Terrisporobacter</taxon>
    </lineage>
</organism>
<dbReference type="SMART" id="SM00776">
    <property type="entry name" value="NPCBM"/>
    <property type="match status" value="3"/>
</dbReference>
<dbReference type="Pfam" id="PF16403">
    <property type="entry name" value="Bact_surface_Ig-like"/>
    <property type="match status" value="3"/>
</dbReference>
<feature type="domain" description="F5/8 type C" evidence="3">
    <location>
        <begin position="45"/>
        <end position="206"/>
    </location>
</feature>
<dbReference type="Gene3D" id="3.40.390.80">
    <property type="entry name" value="Peptidase M60, enhancin-like domain 2"/>
    <property type="match status" value="1"/>
</dbReference>
<feature type="domain" description="F5/8 type C" evidence="3">
    <location>
        <begin position="1767"/>
        <end position="1921"/>
    </location>
</feature>
<dbReference type="InterPro" id="IPR032179">
    <property type="entry name" value="Cry22Aa_Ig-like"/>
</dbReference>
<proteinExistence type="predicted"/>
<feature type="domain" description="F5/8 type C" evidence="3">
    <location>
        <begin position="280"/>
        <end position="429"/>
    </location>
</feature>
<feature type="domain" description="Peptidase M60" evidence="4">
    <location>
        <begin position="744"/>
        <end position="1071"/>
    </location>
</feature>
<evidence type="ECO:0000259" key="3">
    <source>
        <dbReference type="PROSITE" id="PS50022"/>
    </source>
</evidence>
<dbReference type="PROSITE" id="PS51723">
    <property type="entry name" value="PEPTIDASE_M60"/>
    <property type="match status" value="1"/>
</dbReference>
<dbReference type="KEGG" id="tem:JW646_16795"/>
<name>A0AAX2ZDG3_9FIRM</name>
<dbReference type="EMBL" id="CP081135">
    <property type="protein sequence ID" value="UEL47268.1"/>
    <property type="molecule type" value="Genomic_DNA"/>
</dbReference>
<evidence type="ECO:0000313" key="6">
    <source>
        <dbReference type="Proteomes" id="UP001198983"/>
    </source>
</evidence>
<keyword evidence="2" id="KW-0732">Signal</keyword>
<reference evidence="5 6" key="1">
    <citation type="journal article" date="2023" name="Int. J. Syst. Evol. Microbiol.">
        <title>Terrisporobacter hibernicus sp. nov., isolated from bovine faeces in Northern Ireland.</title>
        <authorList>
            <person name="Mitchell M."/>
            <person name="Nguyen S.V."/>
            <person name="Connor M."/>
            <person name="Fairley D.J."/>
            <person name="Donoghue O."/>
            <person name="Marshall H."/>
            <person name="Koolman L."/>
            <person name="McMullan G."/>
            <person name="Schaffer K.E."/>
            <person name="McGrath J.W."/>
            <person name="Fanning S."/>
        </authorList>
    </citation>
    <scope>NUCLEOTIDE SEQUENCE [LARGE SCALE GENOMIC DNA]</scope>
    <source>
        <strain evidence="5 6">MCA3</strain>
    </source>
</reference>
<keyword evidence="1" id="KW-0378">Hydrolase</keyword>
<dbReference type="Gene3D" id="2.60.40.10">
    <property type="entry name" value="Immunoglobulins"/>
    <property type="match status" value="4"/>
</dbReference>
<dbReference type="InterPro" id="IPR008979">
    <property type="entry name" value="Galactose-bd-like_sf"/>
</dbReference>
<dbReference type="InterPro" id="IPR042279">
    <property type="entry name" value="Pep_M60_3"/>
</dbReference>
<keyword evidence="1" id="KW-0326">Glycosidase</keyword>
<feature type="chain" id="PRO_5043836365" evidence="2">
    <location>
        <begin position="27"/>
        <end position="2217"/>
    </location>
</feature>
<dbReference type="InterPro" id="IPR013222">
    <property type="entry name" value="Glyco_hyd_98_carb-bd"/>
</dbReference>
<dbReference type="InterPro" id="IPR038637">
    <property type="entry name" value="NPCBM_sf"/>
</dbReference>
<dbReference type="Proteomes" id="UP001198983">
    <property type="component" value="Chromosome"/>
</dbReference>
<dbReference type="Gene3D" id="2.60.120.260">
    <property type="entry name" value="Galactose-binding domain-like"/>
    <property type="match status" value="4"/>
</dbReference>
<sequence>MRKKVSTLVLASILSANIAPTINVFADEVLKEEAKIIEENVLSTAKVSDFNLENYSNFQEYNSKYRLKRDEIKSISNNGKQYASSSLDKAIDGNLSTHWETGIENSSTFKNEVVVEFNNVESIDRIGYATRQDGAKGKGYPNKFEIYASVSGDNEDFKLVSTGSSSTSRDMMELKFDKITAKKIKFVFKEANQNWASASEFWFYREDKLLNKLNNLFTDDNKNTLNSEFNTLDKLEALENESKLHPFYDDFKEDLSDAKIILESGEFDYSDSKVSKFLSSEDERLSSYDNSYKIKQSEVKSISANGGQYSDMSISKAMDGDFQTRWHSGKQNTDDFTNQVVIELNEITTLNRLVYTLGVSRGFAQEFDIYVSKTSKGDTFHKISSGTSKVTKDSVEIRFNPVDARRIKFVYKNGYENWACATEFGLYKQDKTKEKVERLFTDSTMNTLSEEFNTLEKIVALENQCKEHILYDDFKEDIENAKALLEDGNIEATKAQVSKFDVFYTDYKEAYDNTFKMDNSNISSISTNGGNYGSYVKDRMIDGDLKTFWETGKQNSDSFDNEIVFTLKEAKVLDRMSYRSAENTIGFADEFEIYASQTTKGDTFKLVSNGTARRTSDMLEFKFEPTKFKRIKFVYKKCNANKASASEIMFYSEDQLKDKIKNVFTNRLMNELSQEYNTLKKIEELEEGAKVHPLKEQYQEIIDLAKSLLNDQDSANTSRIVTGVQRGHYTTESGKRMVNGAAYISMESFGKYVTPGEEIVVYLDADPDGKLPELWFGQVGKVIDGWTRRIKLQPGKNTIKAPTNMNCAAVYLSNQATTKEQAYAPRARMVGGTSFPTYFHGETDPQEYRKELEEYAKKVELSDSSFTNGNPEGKVFNIAEFVSDNVVITTSALGALEGLKLAEEQDLDISDTMTQWEKMYELFQTFMGLEKDADEEKDSFFPNKFVARVFQNVPFGFAAHGYTGYLGSDNAQRDGGFFKMIAAPPNMKGNDNWCYTHEFGHILNTKYIVDGEVTNNLYAQEYRRINADKGINEDRGSWDEIFKRFNGANEEYAMHYFERLAVLSQLNIAYGYDAYAKASKAVRDNTDLIKSINGYDVQRLSVAYSLGLGVNLLDFFEGWNYSDIEITDQMRDAVKDLPKPNKKIEYLHGGAYDYEGDGFTKDIDVNVKSTLGEEENTLSLKLSVDKNNQDDVLGYEILKDGKVVGFTKTNLFTIREYDETADYTIVAYAKDLSTAQAINSKSQKPTLSIEENITLSIGDKFDAKKYVTALDYQGNVIEDIKVDSNVDTSKKGNYEVKYTVTHSDLTVEKTMKVSVVSKITYASDVQETSYKVGWGQLGKDKAPNNTAIELDRQGIVTTYTKGLGAHANSEVVYDVENYDKFESYIGIDQSMRDNPNSCAKFIIYADGEKVYESKKFTSNRDHDFVSIDLEGVKELKLVTDGLGSNGADQTVWADAKFINNNTKPIINAQDVTTVKLNSKFDIRNGVTAKDIEDGDLTESIVVEEGNLTTSKTGKYKVKYIVTDSNNNTTTKTREILVYSGQDYASDTKYTIQKSDWGGIKNDKAPAGSAISVLVDDEETTFGKGIGAHANSEITFDLSDKNYEFFTSRIGLDGKERGNTNASAKFKVLVDGKEVFESKTFKTNDDSQVINIPVNGASEIKLITDQANNNNASDHTVWADAKFLVTNSKPEITTEDVQIEVGQVIDINKNVTAKDAEDGDLTSSVEVISNNFEKNKIGRFEVVYRVTNSDKNTTEKTRYITAYEVFDVKKSKYLGFDNLEQYNEQFKIPVSSISNNAGNYGSDVITKAIDNNIDTHWETNKPNSNTFKNEVTFDLGEMQEISKMSYAARRAGKGFATSFSIYVSTKAEGNDFILAGKGNYNGNASDVVEFDINDTTARRVKFVFDSAIENWASMGEMSFYKKDELADKVASMFTNSNKEEVTEGYDTLDEINALKEEVASHPANELFQADFDKAEELVRATFPTLNIPKSQSVKVGETLESLIGKISATDTKDGNITSKIKVTGTDKVNFNKVGEYEITYSVTDSDNNTVSKVRKINVVDMKDFKYLSDYDWKSANSGWGTVNKDNSVSSNVLRLTDEKGQTVNFEKGIGTHSTSTIVYDLSDKNSVRFTSYVGVDRQMYNSPGSIQFEVYVDGEKTFDSGVMNSTTPMKFVDVDITEAKELKLIVKDGGNGNGSDHATWGDAKLHYVNENSVDKTSL</sequence>
<dbReference type="Pfam" id="PF13402">
    <property type="entry name" value="Peptidase_M60"/>
    <property type="match status" value="1"/>
</dbReference>
<accession>A0AAX2ZDG3</accession>
<dbReference type="InterPro" id="IPR013783">
    <property type="entry name" value="Ig-like_fold"/>
</dbReference>
<evidence type="ECO:0000256" key="2">
    <source>
        <dbReference type="SAM" id="SignalP"/>
    </source>
</evidence>
<dbReference type="Pfam" id="PF00754">
    <property type="entry name" value="F5_F8_type_C"/>
    <property type="match status" value="4"/>
</dbReference>
<dbReference type="InterPro" id="IPR031161">
    <property type="entry name" value="Peptidase_M60_dom"/>
</dbReference>
<dbReference type="PROSITE" id="PS50022">
    <property type="entry name" value="FA58C_3"/>
    <property type="match status" value="3"/>
</dbReference>